<dbReference type="Proteomes" id="UP000178622">
    <property type="component" value="Unassembled WGS sequence"/>
</dbReference>
<reference evidence="2" key="1">
    <citation type="submission" date="2016-09" db="EMBL/GenBank/DDBJ databases">
        <title>Draft genome sequence of a novel species of the family Streptococcaceae isolated from flowers.</title>
        <authorList>
            <person name="Chuah L.-O."/>
            <person name="Yap K.-P."/>
            <person name="Thong K.L."/>
            <person name="Liong M.T."/>
            <person name="Ahmad R."/>
            <person name="Rusul G."/>
        </authorList>
    </citation>
    <scope>NUCLEOTIDE SEQUENCE [LARGE SCALE GENOMIC DNA]</scope>
    <source>
        <strain evidence="2">DF1</strain>
    </source>
</reference>
<keyword evidence="2" id="KW-1185">Reference proteome</keyword>
<dbReference type="AlphaFoldDB" id="A0A1E8GPP8"/>
<dbReference type="STRING" id="1859473.BG261_03100"/>
<dbReference type="Pfam" id="PF20383">
    <property type="entry name" value="DUF6678"/>
    <property type="match status" value="1"/>
</dbReference>
<sequence length="151" mass="18316">MIENQNFDEQERIAKLKAKDVINQRGLTSYMNNTKWRNLVEAMNTKMPFKPFYDIKYLLEERDEGSYYSFEGIINYTGDWGDGCYYFKTDAEFFHIEWIRIHPILHVYNRQNLSYDVIDACDELEYFLNKYKIHYEIEKNNTYLIYGYKAG</sequence>
<proteinExistence type="predicted"/>
<accession>A0A1E8GPP8</accession>
<gene>
    <name evidence="1" type="ORF">BG261_03100</name>
</gene>
<evidence type="ECO:0000313" key="2">
    <source>
        <dbReference type="Proteomes" id="UP000178622"/>
    </source>
</evidence>
<dbReference type="RefSeq" id="WP_070792100.1">
    <property type="nucleotide sequence ID" value="NZ_MKIR01000012.1"/>
</dbReference>
<evidence type="ECO:0000313" key="1">
    <source>
        <dbReference type="EMBL" id="OFI49583.1"/>
    </source>
</evidence>
<name>A0A1E8GPP8_9LACT</name>
<protein>
    <submittedName>
        <fullName evidence="1">Uncharacterized protein</fullName>
    </submittedName>
</protein>
<comment type="caution">
    <text evidence="1">The sequence shown here is derived from an EMBL/GenBank/DDBJ whole genome shotgun (WGS) entry which is preliminary data.</text>
</comment>
<organism evidence="1 2">
    <name type="scientific">Floricoccus tropicus</name>
    <dbReference type="NCBI Taxonomy" id="1859473"/>
    <lineage>
        <taxon>Bacteria</taxon>
        <taxon>Bacillati</taxon>
        <taxon>Bacillota</taxon>
        <taxon>Bacilli</taxon>
        <taxon>Lactobacillales</taxon>
        <taxon>Streptococcaceae</taxon>
        <taxon>Floricoccus</taxon>
    </lineage>
</organism>
<dbReference type="EMBL" id="MKIR01000012">
    <property type="protein sequence ID" value="OFI49583.1"/>
    <property type="molecule type" value="Genomic_DNA"/>
</dbReference>
<dbReference type="InterPro" id="IPR046500">
    <property type="entry name" value="DUF6678"/>
</dbReference>
<dbReference type="OrthoDB" id="8908434at2"/>